<feature type="domain" description="PKD/Chitinase" evidence="2">
    <location>
        <begin position="518"/>
        <end position="608"/>
    </location>
</feature>
<keyword evidence="1" id="KW-0732">Signal</keyword>
<sequence length="796" mass="85735">MNFKKVYIAVVTANLLACGGSDAATINAVEAGQMTDITQPQAYLHASAENLFLYQNITLDASSSTDTQSELTFSWHIADSQGGIVERVEAVDSVIQYRPTTAGNFSGVVTVTDSAGNSDTAKVDFVVSEESVIALDLGPDFDSKKGNSITLSARESVSQAGAIEHAVWSITAAPQNSTANQASPLSELESTFIFDEVGHYEIGVQVTDEDNNIVTDTVSVKVSDRRQNAAPQADIFGLRTQVKPNEMLLLDGSNSYDPDVTDLLIYSWKIIEKPSGSFVRLSSPFDEQVAVSATKVGDYTVQLNVKDLGGLSSDALYHFTVSNADQPPIAMLGADISATQGEVVNLSCDACIDPEQAELSGQWKLTIRPSGSSANIIGKEQLLGATLTPDLAGIYGIKALVSDGVSQSWSNTQLINVSSSGESKPSAFIAPISDITLGESIVLDGSQSRDPEGMPLSYIWRIAKQPGSDTLPALQDAKIEFTPSALGSYQIELKTFDGALYSEATSVTFNVTDNQSPIIQIKEPLETEVQVGQLVSIDASQSYDPEGQALSYSWKLIGPNNDVLTGNENTSLFSFTPDLAGVYRVELVVNDTDGASANRNFEFTVLDSPQLIYGSVKGRLVNSQLRGIADVNLAINGMSVVTDNLGGFSTSVQLARGERVIIKTADDKVINATYQSASQLNDGFQISLGEAFVPVMQPVRQHVWSCFGYQGQSQINIKYELVDSFPASSPFVFDYNKTISVPLNKRQEMSFPATATYRITPAESDTYYVSSTTNRLEVTLLEGYQQPIVYNICNYK</sequence>
<dbReference type="RefSeq" id="WP_010369051.1">
    <property type="nucleotide sequence ID" value="NZ_CP011924.1"/>
</dbReference>
<dbReference type="SUPFAM" id="SSF49299">
    <property type="entry name" value="PKD domain"/>
    <property type="match status" value="3"/>
</dbReference>
<evidence type="ECO:0000313" key="4">
    <source>
        <dbReference type="Proteomes" id="UP000016521"/>
    </source>
</evidence>
<dbReference type="InterPro" id="IPR013783">
    <property type="entry name" value="Ig-like_fold"/>
</dbReference>
<dbReference type="PANTHER" id="PTHR46182:SF2">
    <property type="entry name" value="FI19480P1"/>
    <property type="match status" value="1"/>
</dbReference>
<dbReference type="Gene3D" id="2.60.40.10">
    <property type="entry name" value="Immunoglobulins"/>
    <property type="match status" value="6"/>
</dbReference>
<gene>
    <name evidence="3" type="ORF">PPIS_a0626</name>
</gene>
<organism evidence="3 4">
    <name type="scientific">Pseudoalteromonas piscicida</name>
    <dbReference type="NCBI Taxonomy" id="43662"/>
    <lineage>
        <taxon>Bacteria</taxon>
        <taxon>Pseudomonadati</taxon>
        <taxon>Pseudomonadota</taxon>
        <taxon>Gammaproteobacteria</taxon>
        <taxon>Alteromonadales</taxon>
        <taxon>Pseudoalteromonadaceae</taxon>
        <taxon>Pseudoalteromonas</taxon>
    </lineage>
</organism>
<accession>A0ABN5C956</accession>
<reference evidence="3 4" key="1">
    <citation type="submission" date="2015-06" db="EMBL/GenBank/DDBJ databases">
        <authorList>
            <person name="Xie B.-B."/>
            <person name="Rong J.-C."/>
            <person name="Qin Q.-L."/>
            <person name="Zhang Y.-Z."/>
        </authorList>
    </citation>
    <scope>NUCLEOTIDE SEQUENCE [LARGE SCALE GENOMIC DNA]</scope>
    <source>
        <strain evidence="3 4">JCM 20779</strain>
    </source>
</reference>
<feature type="domain" description="PKD/Chitinase" evidence="2">
    <location>
        <begin position="41"/>
        <end position="130"/>
    </location>
</feature>
<evidence type="ECO:0000256" key="1">
    <source>
        <dbReference type="SAM" id="SignalP"/>
    </source>
</evidence>
<proteinExistence type="predicted"/>
<feature type="domain" description="PKD/Chitinase" evidence="2">
    <location>
        <begin position="138"/>
        <end position="225"/>
    </location>
</feature>
<dbReference type="Pfam" id="PF22352">
    <property type="entry name" value="K319L-like_PKD"/>
    <property type="match status" value="2"/>
</dbReference>
<evidence type="ECO:0000259" key="2">
    <source>
        <dbReference type="SMART" id="SM00089"/>
    </source>
</evidence>
<keyword evidence="4" id="KW-1185">Reference proteome</keyword>
<feature type="chain" id="PRO_5046726095" description="PKD/Chitinase domain-containing protein" evidence="1">
    <location>
        <begin position="24"/>
        <end position="796"/>
    </location>
</feature>
<dbReference type="Proteomes" id="UP000016521">
    <property type="component" value="Chromosome I"/>
</dbReference>
<protein>
    <recommendedName>
        <fullName evidence="2">PKD/Chitinase domain-containing protein</fullName>
    </recommendedName>
</protein>
<dbReference type="InterPro" id="IPR022409">
    <property type="entry name" value="PKD/Chitinase_dom"/>
</dbReference>
<dbReference type="InterPro" id="IPR029865">
    <property type="entry name" value="KIAA0319-like"/>
</dbReference>
<dbReference type="EMBL" id="CP011924">
    <property type="protein sequence ID" value="ATD05890.1"/>
    <property type="molecule type" value="Genomic_DNA"/>
</dbReference>
<dbReference type="SMART" id="SM00089">
    <property type="entry name" value="PKD"/>
    <property type="match status" value="4"/>
</dbReference>
<name>A0ABN5C956_PSEO7</name>
<feature type="signal peptide" evidence="1">
    <location>
        <begin position="1"/>
        <end position="23"/>
    </location>
</feature>
<dbReference type="PANTHER" id="PTHR46182">
    <property type="entry name" value="FI19480P1"/>
    <property type="match status" value="1"/>
</dbReference>
<dbReference type="InterPro" id="IPR035986">
    <property type="entry name" value="PKD_dom_sf"/>
</dbReference>
<feature type="domain" description="PKD/Chitinase" evidence="2">
    <location>
        <begin position="425"/>
        <end position="514"/>
    </location>
</feature>
<evidence type="ECO:0000313" key="3">
    <source>
        <dbReference type="EMBL" id="ATD05890.1"/>
    </source>
</evidence>